<keyword evidence="4" id="KW-1185">Reference proteome</keyword>
<accession>A0ABV9M3M6</accession>
<gene>
    <name evidence="3" type="ORF">ACFO3L_01055</name>
</gene>
<feature type="transmembrane region" description="Helical" evidence="1">
    <location>
        <begin position="307"/>
        <end position="328"/>
    </location>
</feature>
<feature type="transmembrane region" description="Helical" evidence="1">
    <location>
        <begin position="181"/>
        <end position="205"/>
    </location>
</feature>
<evidence type="ECO:0000313" key="4">
    <source>
        <dbReference type="Proteomes" id="UP001596026"/>
    </source>
</evidence>
<sequence>MTRKINFNMVSLLQFTFAVLIIAFHNQRIFPSDEWNFIQKNIISRLAVPFFIIASAFFVRWKTEQKKEFQQKYTKKYIKTYLIWSLIYIPYGWMYFSSLGFSKALLPLGAVAALLYIGMCYHLWYLPAFLFGSFFINKFNKHVNLLMITLLAFSLFLVGSIETYQGYFVNTWLTTSYESYARIFFTTRNGLFFTPVFVCLGYLLYDYRNHPFLTRHQARKISLSFLILCFEAWFIFKNPGVDKNFLIGLIPTTFFLFNWSMRTRILFNRDLHQLKKLSVLYFFIHPMFIEGLRLTNLHQSIEPYSYAWVSLIITLIGTHLMALCLLFLQDKQEQILLRWRTLICNRNRLG</sequence>
<comment type="caution">
    <text evidence="3">The sequence shown here is derived from an EMBL/GenBank/DDBJ whole genome shotgun (WGS) entry which is preliminary data.</text>
</comment>
<feature type="transmembrane region" description="Helical" evidence="1">
    <location>
        <begin position="217"/>
        <end position="236"/>
    </location>
</feature>
<reference evidence="4" key="1">
    <citation type="journal article" date="2019" name="Int. J. Syst. Evol. Microbiol.">
        <title>The Global Catalogue of Microorganisms (GCM) 10K type strain sequencing project: providing services to taxonomists for standard genome sequencing and annotation.</title>
        <authorList>
            <consortium name="The Broad Institute Genomics Platform"/>
            <consortium name="The Broad Institute Genome Sequencing Center for Infectious Disease"/>
            <person name="Wu L."/>
            <person name="Ma J."/>
        </authorList>
    </citation>
    <scope>NUCLEOTIDE SEQUENCE [LARGE SCALE GENOMIC DNA]</scope>
    <source>
        <strain evidence="4">CGMCC 1.19061</strain>
    </source>
</reference>
<feature type="domain" description="Acyltransferase 3" evidence="2">
    <location>
        <begin position="12"/>
        <end position="318"/>
    </location>
</feature>
<evidence type="ECO:0000313" key="3">
    <source>
        <dbReference type="EMBL" id="MFC4709233.1"/>
    </source>
</evidence>
<dbReference type="Proteomes" id="UP001596026">
    <property type="component" value="Unassembled WGS sequence"/>
</dbReference>
<feature type="transmembrane region" description="Helical" evidence="1">
    <location>
        <begin position="42"/>
        <end position="61"/>
    </location>
</feature>
<evidence type="ECO:0000256" key="1">
    <source>
        <dbReference type="SAM" id="Phobius"/>
    </source>
</evidence>
<feature type="transmembrane region" description="Helical" evidence="1">
    <location>
        <begin position="279"/>
        <end position="295"/>
    </location>
</feature>
<dbReference type="Pfam" id="PF01757">
    <property type="entry name" value="Acyl_transf_3"/>
    <property type="match status" value="1"/>
</dbReference>
<dbReference type="EMBL" id="JBHSGT010000012">
    <property type="protein sequence ID" value="MFC4709233.1"/>
    <property type="molecule type" value="Genomic_DNA"/>
</dbReference>
<organism evidence="3 4">
    <name type="scientific">Enterococcus eurekensis</name>
    <dbReference type="NCBI Taxonomy" id="1159753"/>
    <lineage>
        <taxon>Bacteria</taxon>
        <taxon>Bacillati</taxon>
        <taxon>Bacillota</taxon>
        <taxon>Bacilli</taxon>
        <taxon>Lactobacillales</taxon>
        <taxon>Enterococcaceae</taxon>
        <taxon>Enterococcus</taxon>
    </lineage>
</organism>
<keyword evidence="3" id="KW-0808">Transferase</keyword>
<evidence type="ECO:0000259" key="2">
    <source>
        <dbReference type="Pfam" id="PF01757"/>
    </source>
</evidence>
<feature type="transmembrane region" description="Helical" evidence="1">
    <location>
        <begin position="12"/>
        <end position="30"/>
    </location>
</feature>
<proteinExistence type="predicted"/>
<dbReference type="GO" id="GO:0016746">
    <property type="term" value="F:acyltransferase activity"/>
    <property type="evidence" value="ECO:0007669"/>
    <property type="project" value="UniProtKB-KW"/>
</dbReference>
<feature type="transmembrane region" description="Helical" evidence="1">
    <location>
        <begin position="113"/>
        <end position="136"/>
    </location>
</feature>
<dbReference type="InterPro" id="IPR002656">
    <property type="entry name" value="Acyl_transf_3_dom"/>
</dbReference>
<dbReference type="RefSeq" id="WP_379962967.1">
    <property type="nucleotide sequence ID" value="NZ_JBHSGT010000012.1"/>
</dbReference>
<keyword evidence="3" id="KW-0012">Acyltransferase</keyword>
<feature type="transmembrane region" description="Helical" evidence="1">
    <location>
        <begin position="143"/>
        <end position="161"/>
    </location>
</feature>
<feature type="transmembrane region" description="Helical" evidence="1">
    <location>
        <begin position="81"/>
        <end position="101"/>
    </location>
</feature>
<protein>
    <submittedName>
        <fullName evidence="3">Acyltransferase family protein</fullName>
    </submittedName>
</protein>
<keyword evidence="1" id="KW-1133">Transmembrane helix</keyword>
<keyword evidence="1" id="KW-0812">Transmembrane</keyword>
<name>A0ABV9M3M6_9ENTE</name>
<feature type="transmembrane region" description="Helical" evidence="1">
    <location>
        <begin position="248"/>
        <end position="267"/>
    </location>
</feature>
<keyword evidence="1" id="KW-0472">Membrane</keyword>